<dbReference type="Pfam" id="PF01915">
    <property type="entry name" value="Glyco_hydro_3_C"/>
    <property type="match status" value="1"/>
</dbReference>
<feature type="domain" description="Fibronectin type III-like" evidence="6">
    <location>
        <begin position="667"/>
        <end position="738"/>
    </location>
</feature>
<dbReference type="Gene3D" id="3.40.50.1700">
    <property type="entry name" value="Glycoside hydrolase family 3 C-terminal domain"/>
    <property type="match status" value="1"/>
</dbReference>
<dbReference type="OrthoDB" id="9805821at2"/>
<comment type="similarity">
    <text evidence="1 4">Belongs to the glycosyl hydrolase 3 family.</text>
</comment>
<dbReference type="Gene3D" id="3.20.20.300">
    <property type="entry name" value="Glycoside hydrolase, family 3, N-terminal domain"/>
    <property type="match status" value="1"/>
</dbReference>
<dbReference type="Proteomes" id="UP000198412">
    <property type="component" value="Unassembled WGS sequence"/>
</dbReference>
<dbReference type="RefSeq" id="WP_089377003.1">
    <property type="nucleotide sequence ID" value="NZ_FZNX01000001.1"/>
</dbReference>
<reference evidence="8" key="1">
    <citation type="submission" date="2017-06" db="EMBL/GenBank/DDBJ databases">
        <authorList>
            <person name="Varghese N."/>
            <person name="Submissions S."/>
        </authorList>
    </citation>
    <scope>NUCLEOTIDE SEQUENCE [LARGE SCALE GENOMIC DNA]</scope>
    <source>
        <strain evidence="8">DSM 27993</strain>
    </source>
</reference>
<keyword evidence="4" id="KW-0326">Glycosidase</keyword>
<dbReference type="PROSITE" id="PS00775">
    <property type="entry name" value="GLYCOSYL_HYDROL_F3"/>
    <property type="match status" value="1"/>
</dbReference>
<evidence type="ECO:0000313" key="7">
    <source>
        <dbReference type="EMBL" id="SNR35096.1"/>
    </source>
</evidence>
<dbReference type="Gene3D" id="2.60.40.10">
    <property type="entry name" value="Immunoglobulins"/>
    <property type="match status" value="1"/>
</dbReference>
<protein>
    <submittedName>
        <fullName evidence="7">Beta-glucosidase</fullName>
    </submittedName>
</protein>
<dbReference type="Pfam" id="PF14310">
    <property type="entry name" value="Fn3-like"/>
    <property type="match status" value="1"/>
</dbReference>
<dbReference type="InterPro" id="IPR017853">
    <property type="entry name" value="GH"/>
</dbReference>
<dbReference type="InterPro" id="IPR013783">
    <property type="entry name" value="Ig-like_fold"/>
</dbReference>
<dbReference type="GO" id="GO:0008422">
    <property type="term" value="F:beta-glucosidase activity"/>
    <property type="evidence" value="ECO:0007669"/>
    <property type="project" value="UniProtKB-ARBA"/>
</dbReference>
<dbReference type="AlphaFoldDB" id="A0A238VLI3"/>
<evidence type="ECO:0000256" key="2">
    <source>
        <dbReference type="ARBA" id="ARBA00022801"/>
    </source>
</evidence>
<dbReference type="Pfam" id="PF00933">
    <property type="entry name" value="Glyco_hydro_3"/>
    <property type="match status" value="1"/>
</dbReference>
<evidence type="ECO:0000259" key="6">
    <source>
        <dbReference type="SMART" id="SM01217"/>
    </source>
</evidence>
<evidence type="ECO:0000256" key="5">
    <source>
        <dbReference type="SAM" id="SignalP"/>
    </source>
</evidence>
<dbReference type="SUPFAM" id="SSF52279">
    <property type="entry name" value="Beta-D-glucan exohydrolase, C-terminal domain"/>
    <property type="match status" value="1"/>
</dbReference>
<dbReference type="SMART" id="SM01217">
    <property type="entry name" value="Fn3_like"/>
    <property type="match status" value="1"/>
</dbReference>
<name>A0A238VLI3_9FLAO</name>
<feature type="chain" id="PRO_5013144906" evidence="5">
    <location>
        <begin position="19"/>
        <end position="773"/>
    </location>
</feature>
<dbReference type="PRINTS" id="PR00133">
    <property type="entry name" value="GLHYDRLASE3"/>
</dbReference>
<evidence type="ECO:0000256" key="4">
    <source>
        <dbReference type="RuleBase" id="RU361161"/>
    </source>
</evidence>
<dbReference type="GO" id="GO:0005975">
    <property type="term" value="P:carbohydrate metabolic process"/>
    <property type="evidence" value="ECO:0007669"/>
    <property type="project" value="InterPro"/>
</dbReference>
<proteinExistence type="inferred from homology"/>
<dbReference type="InterPro" id="IPR001764">
    <property type="entry name" value="Glyco_hydro_3_N"/>
</dbReference>
<dbReference type="EMBL" id="FZNX01000001">
    <property type="protein sequence ID" value="SNR35096.1"/>
    <property type="molecule type" value="Genomic_DNA"/>
</dbReference>
<gene>
    <name evidence="7" type="ORF">SAMN04488111_0675</name>
</gene>
<dbReference type="InterPro" id="IPR026891">
    <property type="entry name" value="Fn3-like"/>
</dbReference>
<organism evidence="7 8">
    <name type="scientific">Lutibacter flavus</name>
    <dbReference type="NCBI Taxonomy" id="691689"/>
    <lineage>
        <taxon>Bacteria</taxon>
        <taxon>Pseudomonadati</taxon>
        <taxon>Bacteroidota</taxon>
        <taxon>Flavobacteriia</taxon>
        <taxon>Flavobacteriales</taxon>
        <taxon>Flavobacteriaceae</taxon>
        <taxon>Lutibacter</taxon>
    </lineage>
</organism>
<dbReference type="PANTHER" id="PTHR42715:SF10">
    <property type="entry name" value="BETA-GLUCOSIDASE"/>
    <property type="match status" value="1"/>
</dbReference>
<dbReference type="PANTHER" id="PTHR42715">
    <property type="entry name" value="BETA-GLUCOSIDASE"/>
    <property type="match status" value="1"/>
</dbReference>
<keyword evidence="3" id="KW-0119">Carbohydrate metabolism</keyword>
<evidence type="ECO:0000313" key="8">
    <source>
        <dbReference type="Proteomes" id="UP000198412"/>
    </source>
</evidence>
<keyword evidence="8" id="KW-1185">Reference proteome</keyword>
<keyword evidence="2 4" id="KW-0378">Hydrolase</keyword>
<dbReference type="FunFam" id="2.60.40.10:FF:000495">
    <property type="entry name" value="Periplasmic beta-glucosidase"/>
    <property type="match status" value="1"/>
</dbReference>
<dbReference type="InterPro" id="IPR036881">
    <property type="entry name" value="Glyco_hydro_3_C_sf"/>
</dbReference>
<sequence>MKNLALCLFVAFTFQVSAQISDDKLNEIIDQLTVDEKVYLSIGTGMDIPGFSDESDAPQAVVGITQDKVPGAAGTSYTSKKLGFPAVVFADGPAGIRISPERKEEPNQTFYATAFPIGTSISSSWNVNLAKEVGAAFGREGKAYGVDFLLAPALNIHRNPLGGRNFEYYSEDPVLGGKITAGFVNGVQSEGIGATIKHFVANNSETNRMQLNTVLSQRALREIYLKGFEIAIEESNPWAVMSSYNKINGVYTSESEELLTQILRGEWKYEGFVMTDWFAGKDAVAQIKAGNDLLMPGTNEQAKSLLDAVKNGALKEEILDRNIKYILKQYFKTYSFKNYKPTGKPDLEAHKKIARKAAAEGMILLKNNTTLPIATKEKIALFGVTSFETISGGTGSGDVNKAYMVSIKEGLKNAGYTLDKGLVANYEAYIKVEKAKIPPKKIFFEKDILVEDILWSKERLKELAKTNDVAVFTLGRTSGEFQDRIIDGDFNLTVNELELIKNISAAFQAQNKKCIVVLNIGGVIETESWKQYPDAILLAWQPGQEGGNAIGDIISGKTNPSGKLTVTFPIALNDVPSTKNFPGKVLDPTAPKPTKPLAALPAKEIYEEGIYVGYRYFDTFNVKTSYPFGFGLSYTQFEYSKLDITKVEDEITILCTVKNTGKTAGKEVVQVYVKSPEGTIEKPAKELKGFAKTKLLNVGESETVKINLNVKHLGYYNTNSLSWKLDEGAYEFLIGKSSLDIKLNASITLKSKIIETTSDLLSPKVKINELSKN</sequence>
<accession>A0A238VLI3</accession>
<dbReference type="InterPro" id="IPR050288">
    <property type="entry name" value="Cellulose_deg_GH3"/>
</dbReference>
<dbReference type="SUPFAM" id="SSF51445">
    <property type="entry name" value="(Trans)glycosidases"/>
    <property type="match status" value="1"/>
</dbReference>
<evidence type="ECO:0000256" key="1">
    <source>
        <dbReference type="ARBA" id="ARBA00005336"/>
    </source>
</evidence>
<dbReference type="InterPro" id="IPR036962">
    <property type="entry name" value="Glyco_hydro_3_N_sf"/>
</dbReference>
<evidence type="ECO:0000256" key="3">
    <source>
        <dbReference type="ARBA" id="ARBA00023277"/>
    </source>
</evidence>
<feature type="signal peptide" evidence="5">
    <location>
        <begin position="1"/>
        <end position="18"/>
    </location>
</feature>
<dbReference type="InterPro" id="IPR019800">
    <property type="entry name" value="Glyco_hydro_3_AS"/>
</dbReference>
<dbReference type="InterPro" id="IPR002772">
    <property type="entry name" value="Glyco_hydro_3_C"/>
</dbReference>
<keyword evidence="5" id="KW-0732">Signal</keyword>